<gene>
    <name evidence="4" type="ORF">CAMP_LOCUS13804</name>
</gene>
<feature type="chain" id="PRO_5040172608" evidence="3">
    <location>
        <begin position="17"/>
        <end position="282"/>
    </location>
</feature>
<feature type="compositionally biased region" description="Basic and acidic residues" evidence="1">
    <location>
        <begin position="273"/>
        <end position="282"/>
    </location>
</feature>
<evidence type="ECO:0000313" key="5">
    <source>
        <dbReference type="Proteomes" id="UP001152747"/>
    </source>
</evidence>
<accession>A0A9P1N805</accession>
<keyword evidence="2" id="KW-0812">Transmembrane</keyword>
<dbReference type="Proteomes" id="UP001152747">
    <property type="component" value="Unassembled WGS sequence"/>
</dbReference>
<evidence type="ECO:0000256" key="3">
    <source>
        <dbReference type="SAM" id="SignalP"/>
    </source>
</evidence>
<evidence type="ECO:0000256" key="2">
    <source>
        <dbReference type="SAM" id="Phobius"/>
    </source>
</evidence>
<organism evidence="4 5">
    <name type="scientific">Caenorhabditis angaria</name>
    <dbReference type="NCBI Taxonomy" id="860376"/>
    <lineage>
        <taxon>Eukaryota</taxon>
        <taxon>Metazoa</taxon>
        <taxon>Ecdysozoa</taxon>
        <taxon>Nematoda</taxon>
        <taxon>Chromadorea</taxon>
        <taxon>Rhabditida</taxon>
        <taxon>Rhabditina</taxon>
        <taxon>Rhabditomorpha</taxon>
        <taxon>Rhabditoidea</taxon>
        <taxon>Rhabditidae</taxon>
        <taxon>Peloderinae</taxon>
        <taxon>Caenorhabditis</taxon>
    </lineage>
</organism>
<keyword evidence="2" id="KW-1133">Transmembrane helix</keyword>
<evidence type="ECO:0000256" key="1">
    <source>
        <dbReference type="SAM" id="MobiDB-lite"/>
    </source>
</evidence>
<proteinExistence type="predicted"/>
<protein>
    <submittedName>
        <fullName evidence="4">Uncharacterized protein</fullName>
    </submittedName>
</protein>
<evidence type="ECO:0000313" key="4">
    <source>
        <dbReference type="EMBL" id="CAI5451167.1"/>
    </source>
</evidence>
<feature type="compositionally biased region" description="Polar residues" evidence="1">
    <location>
        <begin position="261"/>
        <end position="272"/>
    </location>
</feature>
<reference evidence="4" key="1">
    <citation type="submission" date="2022-11" db="EMBL/GenBank/DDBJ databases">
        <authorList>
            <person name="Kikuchi T."/>
        </authorList>
    </citation>
    <scope>NUCLEOTIDE SEQUENCE</scope>
    <source>
        <strain evidence="4">PS1010</strain>
    </source>
</reference>
<dbReference type="AlphaFoldDB" id="A0A9P1N805"/>
<keyword evidence="5" id="KW-1185">Reference proteome</keyword>
<sequence>MRLVLKLFILYYLSDSLNFYGFSLGVGDVISNVNTKNKKFFENLHKDGINIKELCLEGYIKAFYDTNTTRYTFPAGPSIILSFERCYPAKPLCVSRRDTIQLKHSNNQTQYYRFGCRSHHYWKQCENNKTERSAVFCSSNLLFQIFKKNETTTNFDVISYFESIFKNPTVSKTSLKVSILSDSMKNNLEEEFEKEDHETSHSTSKNYVKYDTEQFFKFRVFSFIMVLIGTIKVFRIVLNYYFTSEMVKGSECDASEDDGNIRSSKSGLMTNQKSHDVEEFYE</sequence>
<keyword evidence="2" id="KW-0472">Membrane</keyword>
<name>A0A9P1N805_9PELO</name>
<dbReference type="EMBL" id="CANHGI010000005">
    <property type="protein sequence ID" value="CAI5451167.1"/>
    <property type="molecule type" value="Genomic_DNA"/>
</dbReference>
<keyword evidence="3" id="KW-0732">Signal</keyword>
<feature type="signal peptide" evidence="3">
    <location>
        <begin position="1"/>
        <end position="16"/>
    </location>
</feature>
<feature type="transmembrane region" description="Helical" evidence="2">
    <location>
        <begin position="220"/>
        <end position="242"/>
    </location>
</feature>
<feature type="region of interest" description="Disordered" evidence="1">
    <location>
        <begin position="251"/>
        <end position="282"/>
    </location>
</feature>
<comment type="caution">
    <text evidence="4">The sequence shown here is derived from an EMBL/GenBank/DDBJ whole genome shotgun (WGS) entry which is preliminary data.</text>
</comment>